<dbReference type="SUPFAM" id="SSF110087">
    <property type="entry name" value="DR1885-like metal-binding protein"/>
    <property type="match status" value="1"/>
</dbReference>
<organism evidence="1 2">
    <name type="scientific">Aurantiacibacter gangjinensis</name>
    <dbReference type="NCBI Taxonomy" id="502682"/>
    <lineage>
        <taxon>Bacteria</taxon>
        <taxon>Pseudomonadati</taxon>
        <taxon>Pseudomonadota</taxon>
        <taxon>Alphaproteobacteria</taxon>
        <taxon>Sphingomonadales</taxon>
        <taxon>Erythrobacteraceae</taxon>
        <taxon>Aurantiacibacter</taxon>
    </lineage>
</organism>
<dbReference type="InterPro" id="IPR007410">
    <property type="entry name" value="LpqE-like"/>
</dbReference>
<protein>
    <submittedName>
        <fullName evidence="1">Uncharacterized protein</fullName>
    </submittedName>
</protein>
<dbReference type="EMBL" id="LBHC01000001">
    <property type="protein sequence ID" value="KLE32908.1"/>
    <property type="molecule type" value="Genomic_DNA"/>
</dbReference>
<dbReference type="PATRIC" id="fig|502682.8.peg.513"/>
<dbReference type="AlphaFoldDB" id="A0A0G9MU80"/>
<reference evidence="1 2" key="1">
    <citation type="submission" date="2015-04" db="EMBL/GenBank/DDBJ databases">
        <title>The draft genome sequence of Erythrobacr gangjinensis K7-2.</title>
        <authorList>
            <person name="Zhuang L."/>
            <person name="Liu Y."/>
            <person name="Shao Z."/>
        </authorList>
    </citation>
    <scope>NUCLEOTIDE SEQUENCE [LARGE SCALE GENOMIC DNA]</scope>
    <source>
        <strain evidence="1 2">K7-2</strain>
    </source>
</reference>
<accession>A0A0G9MU80</accession>
<dbReference type="InterPro" id="IPR058248">
    <property type="entry name" value="Lxx211020-like"/>
</dbReference>
<dbReference type="STRING" id="502682.BMF35_a1924"/>
<dbReference type="RefSeq" id="WP_047005758.1">
    <property type="nucleotide sequence ID" value="NZ_CP018097.1"/>
</dbReference>
<dbReference type="PROSITE" id="PS51257">
    <property type="entry name" value="PROKAR_LIPOPROTEIN"/>
    <property type="match status" value="1"/>
</dbReference>
<dbReference type="Proteomes" id="UP000053070">
    <property type="component" value="Unassembled WGS sequence"/>
</dbReference>
<sequence>MNKKTILAAAPVLGTALALAACAEETAEPVVENTDCVEGIQVTDGWLASPAIPGDPAAVYFTIENTSDRNRMISGADVLGASSAMLHQTSEWNYEASMSELMQLDVPAGETIEFNPETYHVMAMDTDPTLEVGAETETTLTFVGGDKCSFPVEIRAAGDAPGADEEAGS</sequence>
<dbReference type="InterPro" id="IPR036182">
    <property type="entry name" value="PCuAC_sf"/>
</dbReference>
<dbReference type="Pfam" id="PF04314">
    <property type="entry name" value="PCuAC"/>
    <property type="match status" value="1"/>
</dbReference>
<keyword evidence="2" id="KW-1185">Reference proteome</keyword>
<name>A0A0G9MU80_9SPHN</name>
<dbReference type="PANTHER" id="PTHR36302">
    <property type="entry name" value="BLR7088 PROTEIN"/>
    <property type="match status" value="1"/>
</dbReference>
<comment type="caution">
    <text evidence="1">The sequence shown here is derived from an EMBL/GenBank/DDBJ whole genome shotgun (WGS) entry which is preliminary data.</text>
</comment>
<evidence type="ECO:0000313" key="2">
    <source>
        <dbReference type="Proteomes" id="UP000053070"/>
    </source>
</evidence>
<gene>
    <name evidence="1" type="ORF">AAW01_02515</name>
</gene>
<proteinExistence type="predicted"/>
<dbReference type="PANTHER" id="PTHR36302:SF1">
    <property type="entry name" value="COPPER CHAPERONE PCU(A)C"/>
    <property type="match status" value="1"/>
</dbReference>
<dbReference type="OrthoDB" id="9796962at2"/>
<evidence type="ECO:0000313" key="1">
    <source>
        <dbReference type="EMBL" id="KLE32908.1"/>
    </source>
</evidence>
<dbReference type="Gene3D" id="2.60.40.1890">
    <property type="entry name" value="PCu(A)C copper chaperone"/>
    <property type="match status" value="1"/>
</dbReference>
<dbReference type="KEGG" id="egn:BMF35_a1924"/>